<dbReference type="Proteomes" id="UP001054945">
    <property type="component" value="Unassembled WGS sequence"/>
</dbReference>
<dbReference type="EMBL" id="BPLR01007574">
    <property type="protein sequence ID" value="GIY18044.1"/>
    <property type="molecule type" value="Genomic_DNA"/>
</dbReference>
<dbReference type="AlphaFoldDB" id="A0AAV4RAH5"/>
<sequence>MVLCEICDPCRAVATHQSNRVAVIILENIPFPGENKVSQSEKQNLSASDLPSVCHIDWNVECGRNARIPFSCFLRRLQLS</sequence>
<proteinExistence type="predicted"/>
<keyword evidence="2" id="KW-1185">Reference proteome</keyword>
<evidence type="ECO:0000313" key="2">
    <source>
        <dbReference type="Proteomes" id="UP001054945"/>
    </source>
</evidence>
<protein>
    <submittedName>
        <fullName evidence="1">Uncharacterized protein</fullName>
    </submittedName>
</protein>
<gene>
    <name evidence="1" type="ORF">CEXT_62011</name>
</gene>
<accession>A0AAV4RAH5</accession>
<evidence type="ECO:0000313" key="1">
    <source>
        <dbReference type="EMBL" id="GIY18044.1"/>
    </source>
</evidence>
<comment type="caution">
    <text evidence="1">The sequence shown here is derived from an EMBL/GenBank/DDBJ whole genome shotgun (WGS) entry which is preliminary data.</text>
</comment>
<organism evidence="1 2">
    <name type="scientific">Caerostris extrusa</name>
    <name type="common">Bark spider</name>
    <name type="synonym">Caerostris bankana</name>
    <dbReference type="NCBI Taxonomy" id="172846"/>
    <lineage>
        <taxon>Eukaryota</taxon>
        <taxon>Metazoa</taxon>
        <taxon>Ecdysozoa</taxon>
        <taxon>Arthropoda</taxon>
        <taxon>Chelicerata</taxon>
        <taxon>Arachnida</taxon>
        <taxon>Araneae</taxon>
        <taxon>Araneomorphae</taxon>
        <taxon>Entelegynae</taxon>
        <taxon>Araneoidea</taxon>
        <taxon>Araneidae</taxon>
        <taxon>Caerostris</taxon>
    </lineage>
</organism>
<name>A0AAV4RAH5_CAEEX</name>
<reference evidence="1 2" key="1">
    <citation type="submission" date="2021-06" db="EMBL/GenBank/DDBJ databases">
        <title>Caerostris extrusa draft genome.</title>
        <authorList>
            <person name="Kono N."/>
            <person name="Arakawa K."/>
        </authorList>
    </citation>
    <scope>NUCLEOTIDE SEQUENCE [LARGE SCALE GENOMIC DNA]</scope>
</reference>